<feature type="compositionally biased region" description="Acidic residues" evidence="1">
    <location>
        <begin position="146"/>
        <end position="164"/>
    </location>
</feature>
<keyword evidence="2" id="KW-1133">Transmembrane helix</keyword>
<sequence length="547" mass="58932">MDFPKRRGPRATRPGGGAMEADENVDPATPVPAGKGNASPLRKKVLGERNGGGEGAMEAATPPPQPKPVPSPPTLTGRGAGPYDPKTNCTTPRPEFLRYDPERHREMLLRLARSAEMASESDCSSAASGTAASEAAGSSVSSAPDSDSEAEIDHSDDEEEEEEVVPAGRGRWARRLFLLLVAVACSCCYIYCMIPTPYSVHSEDGLAFTGPIGGMYDADVHELDSLRLLGLGSHYMMGPEDVLDEIACPIVQGGSEGAVHQYDRRAASRNLMAIAMMGLADLCPNVQLGESACRIGDVNVDNVDDLKKNPELSEQNAAVMMEGDSSGLVYQEEGEGYSDQFVPELVSMEKAVQSASDKVDGTMGLESKGLHLETELLQYEQTAEAAKEMCSKVKFLWSALEPHLLWILASSFVAGLVATMFKYYPRSREITVPASEQMSSKSLKEVPVLVPHQPVQLPVSPSPLAVQLQVPNQDLSGRLDVPMQLPLPKLGPLALPKTEPVQKLEKGDAELKASHGTHFKRREGRDDDIFETLKSSSQQGDFSLSKT</sequence>
<dbReference type="AlphaFoldDB" id="A0AAV5E576"/>
<feature type="region of interest" description="Disordered" evidence="1">
    <location>
        <begin position="508"/>
        <end position="547"/>
    </location>
</feature>
<feature type="region of interest" description="Disordered" evidence="1">
    <location>
        <begin position="119"/>
        <end position="165"/>
    </location>
</feature>
<comment type="caution">
    <text evidence="3">The sequence shown here is derived from an EMBL/GenBank/DDBJ whole genome shotgun (WGS) entry which is preliminary data.</text>
</comment>
<evidence type="ECO:0000313" key="4">
    <source>
        <dbReference type="Proteomes" id="UP001054889"/>
    </source>
</evidence>
<feature type="compositionally biased region" description="Low complexity" evidence="1">
    <location>
        <begin position="124"/>
        <end position="145"/>
    </location>
</feature>
<dbReference type="EMBL" id="BQKI01000073">
    <property type="protein sequence ID" value="GJN17562.1"/>
    <property type="molecule type" value="Genomic_DNA"/>
</dbReference>
<accession>A0AAV5E576</accession>
<dbReference type="PANTHER" id="PTHR34775">
    <property type="entry name" value="TRANSMEMBRANE PROTEIN"/>
    <property type="match status" value="1"/>
</dbReference>
<keyword evidence="2" id="KW-0812">Transmembrane</keyword>
<evidence type="ECO:0000256" key="2">
    <source>
        <dbReference type="SAM" id="Phobius"/>
    </source>
</evidence>
<reference evidence="3" key="2">
    <citation type="submission" date="2021-12" db="EMBL/GenBank/DDBJ databases">
        <title>Resequencing data analysis of finger millet.</title>
        <authorList>
            <person name="Hatakeyama M."/>
            <person name="Aluri S."/>
            <person name="Balachadran M.T."/>
            <person name="Sivarajan S.R."/>
            <person name="Poveda L."/>
            <person name="Shimizu-Inatsugi R."/>
            <person name="Schlapbach R."/>
            <person name="Sreeman S.M."/>
            <person name="Shimizu K.K."/>
        </authorList>
    </citation>
    <scope>NUCLEOTIDE SEQUENCE</scope>
</reference>
<reference evidence="3" key="1">
    <citation type="journal article" date="2018" name="DNA Res.">
        <title>Multiple hybrid de novo genome assembly of finger millet, an orphan allotetraploid crop.</title>
        <authorList>
            <person name="Hatakeyama M."/>
            <person name="Aluri S."/>
            <person name="Balachadran M.T."/>
            <person name="Sivarajan S.R."/>
            <person name="Patrignani A."/>
            <person name="Gruter S."/>
            <person name="Poveda L."/>
            <person name="Shimizu-Inatsugi R."/>
            <person name="Baeten J."/>
            <person name="Francoijs K.J."/>
            <person name="Nataraja K.N."/>
            <person name="Reddy Y.A.N."/>
            <person name="Phadnis S."/>
            <person name="Ravikumar R.L."/>
            <person name="Schlapbach R."/>
            <person name="Sreeman S.M."/>
            <person name="Shimizu K.K."/>
        </authorList>
    </citation>
    <scope>NUCLEOTIDE SEQUENCE</scope>
</reference>
<gene>
    <name evidence="3" type="primary">gb04640</name>
    <name evidence="3" type="ORF">PR202_gb04640</name>
</gene>
<protein>
    <submittedName>
        <fullName evidence="3">Uncharacterized protein</fullName>
    </submittedName>
</protein>
<dbReference type="Proteomes" id="UP001054889">
    <property type="component" value="Unassembled WGS sequence"/>
</dbReference>
<proteinExistence type="predicted"/>
<organism evidence="3 4">
    <name type="scientific">Eleusine coracana subsp. coracana</name>
    <dbReference type="NCBI Taxonomy" id="191504"/>
    <lineage>
        <taxon>Eukaryota</taxon>
        <taxon>Viridiplantae</taxon>
        <taxon>Streptophyta</taxon>
        <taxon>Embryophyta</taxon>
        <taxon>Tracheophyta</taxon>
        <taxon>Spermatophyta</taxon>
        <taxon>Magnoliopsida</taxon>
        <taxon>Liliopsida</taxon>
        <taxon>Poales</taxon>
        <taxon>Poaceae</taxon>
        <taxon>PACMAD clade</taxon>
        <taxon>Chloridoideae</taxon>
        <taxon>Cynodonteae</taxon>
        <taxon>Eleusininae</taxon>
        <taxon>Eleusine</taxon>
    </lineage>
</organism>
<feature type="compositionally biased region" description="Basic residues" evidence="1">
    <location>
        <begin position="1"/>
        <end position="10"/>
    </location>
</feature>
<feature type="compositionally biased region" description="Pro residues" evidence="1">
    <location>
        <begin position="61"/>
        <end position="73"/>
    </location>
</feature>
<name>A0AAV5E576_ELECO</name>
<keyword evidence="2" id="KW-0472">Membrane</keyword>
<evidence type="ECO:0000256" key="1">
    <source>
        <dbReference type="SAM" id="MobiDB-lite"/>
    </source>
</evidence>
<feature type="region of interest" description="Disordered" evidence="1">
    <location>
        <begin position="1"/>
        <end position="96"/>
    </location>
</feature>
<keyword evidence="4" id="KW-1185">Reference proteome</keyword>
<feature type="compositionally biased region" description="Polar residues" evidence="1">
    <location>
        <begin position="533"/>
        <end position="547"/>
    </location>
</feature>
<feature type="transmembrane region" description="Helical" evidence="2">
    <location>
        <begin position="176"/>
        <end position="198"/>
    </location>
</feature>
<dbReference type="PANTHER" id="PTHR34775:SF2">
    <property type="entry name" value="OS01G0765500 PROTEIN"/>
    <property type="match status" value="1"/>
</dbReference>
<evidence type="ECO:0000313" key="3">
    <source>
        <dbReference type="EMBL" id="GJN17562.1"/>
    </source>
</evidence>